<protein>
    <submittedName>
        <fullName evidence="5">Transcriptional regulator, ArsR family</fullName>
    </submittedName>
</protein>
<dbReference type="NCBIfam" id="NF033788">
    <property type="entry name" value="HTH_metalloreg"/>
    <property type="match status" value="1"/>
</dbReference>
<dbReference type="SMART" id="SM00418">
    <property type="entry name" value="HTH_ARSR"/>
    <property type="match status" value="1"/>
</dbReference>
<dbReference type="Proteomes" id="UP000007468">
    <property type="component" value="Chromosome"/>
</dbReference>
<name>D6GSW3_FILAD</name>
<dbReference type="CDD" id="cd00090">
    <property type="entry name" value="HTH_ARSR"/>
    <property type="match status" value="1"/>
</dbReference>
<evidence type="ECO:0000256" key="3">
    <source>
        <dbReference type="ARBA" id="ARBA00023163"/>
    </source>
</evidence>
<sequence length="100" mass="11755">MKMTKEYQEAMRKKAELLKAIAHPVRLCLTRKLYENGKCNVTYFTDCLETSQSNISQHLAKMRDLGVVDCEKEGQTVYYFIKDDSIKHIMSVLFDEKKER</sequence>
<dbReference type="AlphaFoldDB" id="D6GSW3"/>
<dbReference type="PROSITE" id="PS50987">
    <property type="entry name" value="HTH_ARSR_2"/>
    <property type="match status" value="1"/>
</dbReference>
<dbReference type="KEGG" id="faa:HMPREF0389_01200"/>
<evidence type="ECO:0000259" key="4">
    <source>
        <dbReference type="PROSITE" id="PS50987"/>
    </source>
</evidence>
<keyword evidence="6" id="KW-1185">Reference proteome</keyword>
<dbReference type="InterPro" id="IPR001845">
    <property type="entry name" value="HTH_ArsR_DNA-bd_dom"/>
</dbReference>
<evidence type="ECO:0000256" key="2">
    <source>
        <dbReference type="ARBA" id="ARBA00023125"/>
    </source>
</evidence>
<dbReference type="Gene3D" id="1.10.10.10">
    <property type="entry name" value="Winged helix-like DNA-binding domain superfamily/Winged helix DNA-binding domain"/>
    <property type="match status" value="1"/>
</dbReference>
<keyword evidence="2" id="KW-0238">DNA-binding</keyword>
<dbReference type="InterPro" id="IPR051081">
    <property type="entry name" value="HTH_MetalResp_TranReg"/>
</dbReference>
<feature type="domain" description="HTH arsR-type" evidence="4">
    <location>
        <begin position="6"/>
        <end position="100"/>
    </location>
</feature>
<organism evidence="5 6">
    <name type="scientific">Filifactor alocis (strain ATCC 35896 / CCUG 47790 / D40 B5)</name>
    <name type="common">Fusobacterium alocis</name>
    <dbReference type="NCBI Taxonomy" id="546269"/>
    <lineage>
        <taxon>Bacteria</taxon>
        <taxon>Bacillati</taxon>
        <taxon>Bacillota</taxon>
        <taxon>Clostridia</taxon>
        <taxon>Peptostreptococcales</taxon>
        <taxon>Filifactoraceae</taxon>
        <taxon>Filifactor</taxon>
    </lineage>
</organism>
<dbReference type="GO" id="GO:0003700">
    <property type="term" value="F:DNA-binding transcription factor activity"/>
    <property type="evidence" value="ECO:0007669"/>
    <property type="project" value="InterPro"/>
</dbReference>
<dbReference type="EMBL" id="CP002390">
    <property type="protein sequence ID" value="EFE27948.2"/>
    <property type="molecule type" value="Genomic_DNA"/>
</dbReference>
<dbReference type="RefSeq" id="WP_014263242.1">
    <property type="nucleotide sequence ID" value="NC_016630.1"/>
</dbReference>
<dbReference type="SUPFAM" id="SSF46785">
    <property type="entry name" value="Winged helix' DNA-binding domain"/>
    <property type="match status" value="1"/>
</dbReference>
<dbReference type="HOGENOM" id="CLU_097806_6_2_9"/>
<dbReference type="PANTHER" id="PTHR33154">
    <property type="entry name" value="TRANSCRIPTIONAL REGULATOR, ARSR FAMILY"/>
    <property type="match status" value="1"/>
</dbReference>
<evidence type="ECO:0000313" key="5">
    <source>
        <dbReference type="EMBL" id="EFE27948.2"/>
    </source>
</evidence>
<dbReference type="PANTHER" id="PTHR33154:SF28">
    <property type="entry name" value="HTH-TYPE TRANSCRIPTIONAL REGULATOR YGAV-RELATED"/>
    <property type="match status" value="1"/>
</dbReference>
<dbReference type="GO" id="GO:0003677">
    <property type="term" value="F:DNA binding"/>
    <property type="evidence" value="ECO:0007669"/>
    <property type="project" value="UniProtKB-KW"/>
</dbReference>
<dbReference type="InterPro" id="IPR036388">
    <property type="entry name" value="WH-like_DNA-bd_sf"/>
</dbReference>
<dbReference type="PRINTS" id="PR00778">
    <property type="entry name" value="HTHARSR"/>
</dbReference>
<dbReference type="InterPro" id="IPR036390">
    <property type="entry name" value="WH_DNA-bd_sf"/>
</dbReference>
<dbReference type="eggNOG" id="COG0640">
    <property type="taxonomic scope" value="Bacteria"/>
</dbReference>
<keyword evidence="3" id="KW-0804">Transcription</keyword>
<keyword evidence="1" id="KW-0805">Transcription regulation</keyword>
<accession>D6GSW3</accession>
<dbReference type="STRING" id="546269.HMPREF0389_01200"/>
<dbReference type="Pfam" id="PF01022">
    <property type="entry name" value="HTH_5"/>
    <property type="match status" value="1"/>
</dbReference>
<proteinExistence type="predicted"/>
<dbReference type="PATRIC" id="fig|546269.5.peg.1817"/>
<evidence type="ECO:0000313" key="6">
    <source>
        <dbReference type="Proteomes" id="UP000007468"/>
    </source>
</evidence>
<evidence type="ECO:0000256" key="1">
    <source>
        <dbReference type="ARBA" id="ARBA00023015"/>
    </source>
</evidence>
<gene>
    <name evidence="5" type="ordered locus">HMPREF0389_01200</name>
</gene>
<dbReference type="InterPro" id="IPR011991">
    <property type="entry name" value="ArsR-like_HTH"/>
</dbReference>
<reference evidence="6" key="1">
    <citation type="submission" date="2010-12" db="EMBL/GenBank/DDBJ databases">
        <title>The genome sequence of Filifactor alocis strain ATCC 35896.</title>
        <authorList>
            <consortium name="The Broad Institute Genome Sequencing Platform"/>
            <person name="Ward D."/>
            <person name="Earl A."/>
            <person name="Feldgarden M."/>
            <person name="Young S.K."/>
            <person name="Gargeya S."/>
            <person name="Zeng Q."/>
            <person name="Alvarado L."/>
            <person name="Berlin A."/>
            <person name="Bochicchio J."/>
            <person name="Chapman S.B."/>
            <person name="Chen Z."/>
            <person name="Freedman E."/>
            <person name="Gellesch M."/>
            <person name="Goldberg J."/>
            <person name="Griggs A."/>
            <person name="Gujja S."/>
            <person name="Heilman E."/>
            <person name="Heiman D."/>
            <person name="Howarth C."/>
            <person name="Mehta T."/>
            <person name="Neiman D."/>
            <person name="Pearson M."/>
            <person name="Roberts A."/>
            <person name="Saif S."/>
            <person name="Shea T."/>
            <person name="Shenoy N."/>
            <person name="Sisk P."/>
            <person name="Stolte C."/>
            <person name="Sykes S."/>
            <person name="White J."/>
            <person name="Yandava C."/>
            <person name="Izard J."/>
            <person name="Blanton J.M."/>
            <person name="Baranova O.V."/>
            <person name="Tanner A.C."/>
            <person name="Dewhirst F.E."/>
            <person name="Haas B."/>
            <person name="Nusbaum C."/>
            <person name="Birren B."/>
        </authorList>
    </citation>
    <scope>NUCLEOTIDE SEQUENCE [LARGE SCALE GENOMIC DNA]</scope>
    <source>
        <strain evidence="6">ATCC 35896 / D40 B5</strain>
    </source>
</reference>